<dbReference type="PANTHER" id="PTHR47345:SF1">
    <property type="entry name" value="CUT9-INTERACTING PROTEIN SCN1"/>
    <property type="match status" value="1"/>
</dbReference>
<dbReference type="PANTHER" id="PTHR47345">
    <property type="entry name" value="CUT9-INTERACTING PROTEIN SCN1"/>
    <property type="match status" value="1"/>
</dbReference>
<proteinExistence type="predicted"/>
<keyword evidence="3" id="KW-1185">Reference proteome</keyword>
<feature type="compositionally biased region" description="Polar residues" evidence="1">
    <location>
        <begin position="240"/>
        <end position="249"/>
    </location>
</feature>
<protein>
    <submittedName>
        <fullName evidence="2">Related to Cut9 interacting protein scn1</fullName>
    </submittedName>
</protein>
<dbReference type="Pfam" id="PF01026">
    <property type="entry name" value="TatD_DNase"/>
    <property type="match status" value="1"/>
</dbReference>
<name>M1VWL8_CLAP2</name>
<dbReference type="HOGENOM" id="CLU_031506_3_0_1"/>
<dbReference type="eggNOG" id="KOG3020">
    <property type="taxonomic scope" value="Eukaryota"/>
</dbReference>
<feature type="compositionally biased region" description="Basic and acidic residues" evidence="1">
    <location>
        <begin position="98"/>
        <end position="120"/>
    </location>
</feature>
<dbReference type="OrthoDB" id="413993at2759"/>
<feature type="compositionally biased region" description="Basic and acidic residues" evidence="1">
    <location>
        <begin position="10"/>
        <end position="25"/>
    </location>
</feature>
<dbReference type="AlphaFoldDB" id="M1VWL8"/>
<evidence type="ECO:0000256" key="1">
    <source>
        <dbReference type="SAM" id="MobiDB-lite"/>
    </source>
</evidence>
<dbReference type="InterPro" id="IPR053044">
    <property type="entry name" value="Metallo-hydrolase/TatD-type"/>
</dbReference>
<gene>
    <name evidence="2" type="ORF">CPUR_05350</name>
</gene>
<dbReference type="EMBL" id="CAGA01000031">
    <property type="protein sequence ID" value="CCE31497.1"/>
    <property type="molecule type" value="Genomic_DNA"/>
</dbReference>
<comment type="caution">
    <text evidence="2">The sequence shown here is derived from an EMBL/GenBank/DDBJ whole genome shotgun (WGS) entry which is preliminary data.</text>
</comment>
<dbReference type="Proteomes" id="UP000016801">
    <property type="component" value="Unassembled WGS sequence"/>
</dbReference>
<feature type="region of interest" description="Disordered" evidence="1">
    <location>
        <begin position="309"/>
        <end position="345"/>
    </location>
</feature>
<evidence type="ECO:0000313" key="2">
    <source>
        <dbReference type="EMBL" id="CCE31497.1"/>
    </source>
</evidence>
<feature type="region of interest" description="Disordered" evidence="1">
    <location>
        <begin position="89"/>
        <end position="122"/>
    </location>
</feature>
<dbReference type="SUPFAM" id="SSF51556">
    <property type="entry name" value="Metallo-dependent hydrolases"/>
    <property type="match status" value="1"/>
</dbReference>
<evidence type="ECO:0000313" key="3">
    <source>
        <dbReference type="Proteomes" id="UP000016801"/>
    </source>
</evidence>
<dbReference type="VEuPathDB" id="FungiDB:CPUR_05350"/>
<dbReference type="Gene3D" id="3.20.20.140">
    <property type="entry name" value="Metal-dependent hydrolases"/>
    <property type="match status" value="1"/>
</dbReference>
<accession>M1VWL8</accession>
<feature type="region of interest" description="Disordered" evidence="1">
    <location>
        <begin position="240"/>
        <end position="260"/>
    </location>
</feature>
<dbReference type="InterPro" id="IPR032466">
    <property type="entry name" value="Metal_Hydrolase"/>
</dbReference>
<feature type="region of interest" description="Disordered" evidence="1">
    <location>
        <begin position="1"/>
        <end position="28"/>
    </location>
</feature>
<organism evidence="2 3">
    <name type="scientific">Claviceps purpurea (strain 20.1)</name>
    <name type="common">Ergot fungus</name>
    <name type="synonym">Sphacelia segetum</name>
    <dbReference type="NCBI Taxonomy" id="1111077"/>
    <lineage>
        <taxon>Eukaryota</taxon>
        <taxon>Fungi</taxon>
        <taxon>Dikarya</taxon>
        <taxon>Ascomycota</taxon>
        <taxon>Pezizomycotina</taxon>
        <taxon>Sordariomycetes</taxon>
        <taxon>Hypocreomycetidae</taxon>
        <taxon>Hypocreales</taxon>
        <taxon>Clavicipitaceae</taxon>
        <taxon>Claviceps</taxon>
    </lineage>
</organism>
<reference evidence="2 3" key="1">
    <citation type="journal article" date="2013" name="PLoS Genet.">
        <title>Plant-symbiotic fungi as chemical engineers: Multi-genome analysis of the Clavicipitaceae reveals dynamics of alkaloid loci.</title>
        <authorList>
            <person name="Schardl C.L."/>
            <person name="Young C.A."/>
            <person name="Hesse U."/>
            <person name="Amyotte S.G."/>
            <person name="Andreeva K."/>
            <person name="Calie P.J."/>
            <person name="Fleetwood D.J."/>
            <person name="Haws D.C."/>
            <person name="Moore N."/>
            <person name="Oeser B."/>
            <person name="Panaccione D.G."/>
            <person name="Schweri K.K."/>
            <person name="Voisey C.R."/>
            <person name="Farman M.L."/>
            <person name="Jaromczyk J.W."/>
            <person name="Roe B.A."/>
            <person name="O'Sullivan D.M."/>
            <person name="Scott B."/>
            <person name="Tudzynski P."/>
            <person name="An Z."/>
            <person name="Arnaoudova E.G."/>
            <person name="Bullock C.T."/>
            <person name="Charlton N.D."/>
            <person name="Chen L."/>
            <person name="Cox M."/>
            <person name="Dinkins R.D."/>
            <person name="Florea S."/>
            <person name="Glenn A.E."/>
            <person name="Gordon A."/>
            <person name="Gueldener U."/>
            <person name="Harris D.R."/>
            <person name="Hollin W."/>
            <person name="Jaromczyk J."/>
            <person name="Johnson R.D."/>
            <person name="Khan A.K."/>
            <person name="Leistner E."/>
            <person name="Leuchtmann A."/>
            <person name="Li C."/>
            <person name="Liu J."/>
            <person name="Liu J."/>
            <person name="Liu M."/>
            <person name="Mace W."/>
            <person name="Machado C."/>
            <person name="Nagabhyru P."/>
            <person name="Pan J."/>
            <person name="Schmid J."/>
            <person name="Sugawara K."/>
            <person name="Steiner U."/>
            <person name="Takach J.E."/>
            <person name="Tanaka E."/>
            <person name="Webb J.S."/>
            <person name="Wilson E.V."/>
            <person name="Wiseman J.L."/>
            <person name="Yoshida R."/>
            <person name="Zeng Z."/>
        </authorList>
    </citation>
    <scope>NUCLEOTIDE SEQUENCE [LARGE SCALE GENOMIC DNA]</scope>
    <source>
        <strain evidence="2 3">20.1</strain>
    </source>
</reference>
<dbReference type="PhylomeDB" id="M1VWL8"/>
<dbReference type="InterPro" id="IPR001130">
    <property type="entry name" value="TatD-like"/>
</dbReference>
<feature type="compositionally biased region" description="Acidic residues" evidence="1">
    <location>
        <begin position="326"/>
        <end position="337"/>
    </location>
</feature>
<dbReference type="STRING" id="1111077.M1VWL8"/>
<dbReference type="GO" id="GO:0016788">
    <property type="term" value="F:hydrolase activity, acting on ester bonds"/>
    <property type="evidence" value="ECO:0007669"/>
    <property type="project" value="InterPro"/>
</dbReference>
<sequence length="455" mass="50844">MCQQQQQQQHHGDEPRQPCHHDRQHQAAAAYQQPFPWHLPIYDAHCHPTDTMESIATFDTMRTSALAIMATRSQDQLLVAQVASAHGVSDGASLRGRRCQETCHQKDDKHAQRDTSREGHAQVVQRKCQVIPSFGWHPWFSYQIYDDTAPVPTYQPPRNTGTEDEDAAALLSAKRAHYQSVLTPTPQEDDDFFIASLPIPSPISSFVSSTRATLESYPIALIGEIGIDKAFRLPGNWDSSLASSRNKSLTPGGREGRRLSPYKVQMQHQQMILRAQLRLAGQVGRPVSVHGVQAHGVLYDTVSSCWKGHEKHVPSRKERRMKAPGAEDDHDDDADGDNDARVSAKPYPPRICLHSYSGSVEGLKQWLRPDIPAKMFFSFSTAVNLGTEATRAKFGDVIRAIPADKLLVESDLHMAGEDLDAALEDMYRRVCEEKGWSLEEGVRTIGNNFEHFILG</sequence>